<keyword evidence="3" id="KW-1185">Reference proteome</keyword>
<dbReference type="AlphaFoldDB" id="A0A4R6BD78"/>
<feature type="transmembrane region" description="Helical" evidence="1">
    <location>
        <begin position="45"/>
        <end position="67"/>
    </location>
</feature>
<dbReference type="EMBL" id="SCWA01000011">
    <property type="protein sequence ID" value="TDL96798.1"/>
    <property type="molecule type" value="Genomic_DNA"/>
</dbReference>
<reference evidence="2 3" key="1">
    <citation type="submission" date="2019-01" db="EMBL/GenBank/DDBJ databases">
        <title>Draft genome sequences of the type strains of six Macrococcus species.</title>
        <authorList>
            <person name="Mazhar S."/>
            <person name="Altermann E."/>
            <person name="Hill C."/>
            <person name="Mcauliffe O."/>
        </authorList>
    </citation>
    <scope>NUCLEOTIDE SEQUENCE [LARGE SCALE GENOMIC DNA]</scope>
    <source>
        <strain evidence="2 3">CCM4811</strain>
    </source>
</reference>
<keyword evidence="1" id="KW-0472">Membrane</keyword>
<evidence type="ECO:0000313" key="2">
    <source>
        <dbReference type="EMBL" id="TDL96798.1"/>
    </source>
</evidence>
<dbReference type="RefSeq" id="WP_133432149.1">
    <property type="nucleotide sequence ID" value="NZ_CP092172.1"/>
</dbReference>
<proteinExistence type="predicted"/>
<keyword evidence="1" id="KW-1133">Transmembrane helix</keyword>
<evidence type="ECO:0000256" key="1">
    <source>
        <dbReference type="SAM" id="Phobius"/>
    </source>
</evidence>
<sequence length="74" mass="8732">MDTGIYALIHLVLHVVFTCLSFWALKSLRTEQWFKGNHTKQIQLLLVFVSFALGKLVSDFMMDIIYFSQQMTWM</sequence>
<comment type="caution">
    <text evidence="2">The sequence shown here is derived from an EMBL/GenBank/DDBJ whole genome shotgun (WGS) entry which is preliminary data.</text>
</comment>
<gene>
    <name evidence="2" type="ORF">ERX27_07145</name>
</gene>
<feature type="transmembrane region" description="Helical" evidence="1">
    <location>
        <begin position="6"/>
        <end position="25"/>
    </location>
</feature>
<accession>A0A4R6BD78</accession>
<evidence type="ECO:0000313" key="3">
    <source>
        <dbReference type="Proteomes" id="UP000295310"/>
    </source>
</evidence>
<dbReference type="OrthoDB" id="1651016at2"/>
<dbReference type="Proteomes" id="UP000295310">
    <property type="component" value="Unassembled WGS sequence"/>
</dbReference>
<name>A0A4R6BD78_9STAP</name>
<dbReference type="NCBIfam" id="TIGR02327">
    <property type="entry name" value="int_mem_ywzB"/>
    <property type="match status" value="1"/>
</dbReference>
<protein>
    <submittedName>
        <fullName evidence="2">DUF1146 domain-containing protein</fullName>
    </submittedName>
</protein>
<keyword evidence="1" id="KW-0812">Transmembrane</keyword>
<dbReference type="Pfam" id="PF06612">
    <property type="entry name" value="DUF1146"/>
    <property type="match status" value="1"/>
</dbReference>
<dbReference type="InterPro" id="IPR009526">
    <property type="entry name" value="DUF1146"/>
</dbReference>
<organism evidence="2 3">
    <name type="scientific">Macrococcus brunensis</name>
    <dbReference type="NCBI Taxonomy" id="198483"/>
    <lineage>
        <taxon>Bacteria</taxon>
        <taxon>Bacillati</taxon>
        <taxon>Bacillota</taxon>
        <taxon>Bacilli</taxon>
        <taxon>Bacillales</taxon>
        <taxon>Staphylococcaceae</taxon>
        <taxon>Macrococcus</taxon>
    </lineage>
</organism>